<protein>
    <submittedName>
        <fullName evidence="1">Uncharacterized protein</fullName>
    </submittedName>
</protein>
<organism evidence="1 2">
    <name type="scientific">Agathobaculum hominis</name>
    <dbReference type="NCBI Taxonomy" id="2763014"/>
    <lineage>
        <taxon>Bacteria</taxon>
        <taxon>Bacillati</taxon>
        <taxon>Bacillota</taxon>
        <taxon>Clostridia</taxon>
        <taxon>Eubacteriales</taxon>
        <taxon>Butyricicoccaceae</taxon>
        <taxon>Agathobaculum</taxon>
    </lineage>
</organism>
<dbReference type="RefSeq" id="WP_186969735.1">
    <property type="nucleotide sequence ID" value="NZ_JACOPK010000004.1"/>
</dbReference>
<accession>A0ABR7GMF2</accession>
<name>A0ABR7GMF2_9FIRM</name>
<dbReference type="EMBL" id="JACOPK010000004">
    <property type="protein sequence ID" value="MBC5695478.1"/>
    <property type="molecule type" value="Genomic_DNA"/>
</dbReference>
<keyword evidence="2" id="KW-1185">Reference proteome</keyword>
<evidence type="ECO:0000313" key="1">
    <source>
        <dbReference type="EMBL" id="MBC5695478.1"/>
    </source>
</evidence>
<sequence>MIEIKVDAKRRFKDRTNEFDSPNAALKEAAQVVYMLRDMLVEYLGQGMATYALMALGTERVTGKVMNPKRREKNDRN</sequence>
<gene>
    <name evidence="1" type="ORF">H8S02_05890</name>
</gene>
<dbReference type="Proteomes" id="UP000641741">
    <property type="component" value="Unassembled WGS sequence"/>
</dbReference>
<evidence type="ECO:0000313" key="2">
    <source>
        <dbReference type="Proteomes" id="UP000641741"/>
    </source>
</evidence>
<reference evidence="1 2" key="1">
    <citation type="submission" date="2020-08" db="EMBL/GenBank/DDBJ databases">
        <title>Genome public.</title>
        <authorList>
            <person name="Liu C."/>
            <person name="Sun Q."/>
        </authorList>
    </citation>
    <scope>NUCLEOTIDE SEQUENCE [LARGE SCALE GENOMIC DNA]</scope>
    <source>
        <strain evidence="1 2">M2</strain>
    </source>
</reference>
<comment type="caution">
    <text evidence="1">The sequence shown here is derived from an EMBL/GenBank/DDBJ whole genome shotgun (WGS) entry which is preliminary data.</text>
</comment>
<proteinExistence type="predicted"/>